<name>A0AAV5W8Z8_9BILA</name>
<dbReference type="EMBL" id="BTSY01000005">
    <property type="protein sequence ID" value="GMT27467.1"/>
    <property type="molecule type" value="Genomic_DNA"/>
</dbReference>
<proteinExistence type="predicted"/>
<dbReference type="Proteomes" id="UP001432322">
    <property type="component" value="Unassembled WGS sequence"/>
</dbReference>
<feature type="non-terminal residue" evidence="1">
    <location>
        <position position="236"/>
    </location>
</feature>
<protein>
    <recommendedName>
        <fullName evidence="3">DOMON domain-containing protein</fullName>
    </recommendedName>
</protein>
<gene>
    <name evidence="1" type="ORF">PFISCL1PPCAC_18764</name>
</gene>
<feature type="non-terminal residue" evidence="1">
    <location>
        <position position="1"/>
    </location>
</feature>
<organism evidence="1 2">
    <name type="scientific">Pristionchus fissidentatus</name>
    <dbReference type="NCBI Taxonomy" id="1538716"/>
    <lineage>
        <taxon>Eukaryota</taxon>
        <taxon>Metazoa</taxon>
        <taxon>Ecdysozoa</taxon>
        <taxon>Nematoda</taxon>
        <taxon>Chromadorea</taxon>
        <taxon>Rhabditida</taxon>
        <taxon>Rhabditina</taxon>
        <taxon>Diplogasteromorpha</taxon>
        <taxon>Diplogasteroidea</taxon>
        <taxon>Neodiplogasteridae</taxon>
        <taxon>Pristionchus</taxon>
    </lineage>
</organism>
<evidence type="ECO:0000313" key="2">
    <source>
        <dbReference type="Proteomes" id="UP001432322"/>
    </source>
</evidence>
<evidence type="ECO:0008006" key="3">
    <source>
        <dbReference type="Google" id="ProtNLM"/>
    </source>
</evidence>
<reference evidence="1" key="1">
    <citation type="submission" date="2023-10" db="EMBL/GenBank/DDBJ databases">
        <title>Genome assembly of Pristionchus species.</title>
        <authorList>
            <person name="Yoshida K."/>
            <person name="Sommer R.J."/>
        </authorList>
    </citation>
    <scope>NUCLEOTIDE SEQUENCE</scope>
    <source>
        <strain evidence="1">RS5133</strain>
    </source>
</reference>
<dbReference type="AlphaFoldDB" id="A0AAV5W8Z8"/>
<keyword evidence="2" id="KW-1185">Reference proteome</keyword>
<accession>A0AAV5W8Z8</accession>
<evidence type="ECO:0000313" key="1">
    <source>
        <dbReference type="EMBL" id="GMT27467.1"/>
    </source>
</evidence>
<comment type="caution">
    <text evidence="1">The sequence shown here is derived from an EMBL/GenBank/DDBJ whole genome shotgun (WGS) entry which is preliminary data.</text>
</comment>
<sequence length="236" mass="25857">LPQYCSLGCRIFASVPEGSAEIAKNIKVHDYMNNDDSSLFDISRQVRNGDQKGFYEVAEGNSQLNLINTNPGTATAPMAVWVVKGSAGNFDALVFDAENLDMAEGRSLGVVTVMSAEPFTLSSATSGPMVMISTLSGFDSVNAPDDACTVVFQQIDPSTYRDIRVWIRNPLVTLSFDQYTYPHTNVSLFASQDSTYDFSGPSYVASPGFIGCKDGKTFRSSLYEPTTIYRYSQFDR</sequence>